<dbReference type="Proteomes" id="UP000233276">
    <property type="component" value="Chromosome"/>
</dbReference>
<accession>A0A2K9DF34</accession>
<dbReference type="EMBL" id="CP025299">
    <property type="protein sequence ID" value="AUG29549.1"/>
    <property type="molecule type" value="Genomic_DNA"/>
</dbReference>
<dbReference type="InterPro" id="IPR027417">
    <property type="entry name" value="P-loop_NTPase"/>
</dbReference>
<gene>
    <name evidence="1" type="ORF">CXR34_08875</name>
</gene>
<name>A0A2K9DF34_9MICO</name>
<organism evidence="1 2">
    <name type="scientific">Microbacterium hominis</name>
    <dbReference type="NCBI Taxonomy" id="162426"/>
    <lineage>
        <taxon>Bacteria</taxon>
        <taxon>Bacillati</taxon>
        <taxon>Actinomycetota</taxon>
        <taxon>Actinomycetes</taxon>
        <taxon>Micrococcales</taxon>
        <taxon>Microbacteriaceae</taxon>
        <taxon>Microbacterium</taxon>
    </lineage>
</organism>
<evidence type="ECO:0008006" key="3">
    <source>
        <dbReference type="Google" id="ProtNLM"/>
    </source>
</evidence>
<dbReference type="SUPFAM" id="SSF52540">
    <property type="entry name" value="P-loop containing nucleoside triphosphate hydrolases"/>
    <property type="match status" value="1"/>
</dbReference>
<protein>
    <recommendedName>
        <fullName evidence="3">CobQ/CobB/MinD/ParA nucleotide binding domain-containing protein</fullName>
    </recommendedName>
</protein>
<dbReference type="KEGG" id="mhos:CXR34_08875"/>
<dbReference type="Gene3D" id="3.40.50.300">
    <property type="entry name" value="P-loop containing nucleotide triphosphate hydrolases"/>
    <property type="match status" value="1"/>
</dbReference>
<proteinExistence type="predicted"/>
<evidence type="ECO:0000313" key="2">
    <source>
        <dbReference type="Proteomes" id="UP000233276"/>
    </source>
</evidence>
<evidence type="ECO:0000313" key="1">
    <source>
        <dbReference type="EMBL" id="AUG29549.1"/>
    </source>
</evidence>
<dbReference type="AlphaFoldDB" id="A0A2K9DF34"/>
<reference evidence="1 2" key="1">
    <citation type="submission" date="2017-12" db="EMBL/GenBank/DDBJ databases">
        <title>Isolation and characterization of estrogens degradatiion strain Microbacterium hominis SJTG1.</title>
        <authorList>
            <person name="Xiong W."/>
            <person name="Yin C."/>
            <person name="Zheng D."/>
            <person name="Liang R."/>
        </authorList>
    </citation>
    <scope>NUCLEOTIDE SEQUENCE [LARGE SCALE GENOMIC DNA]</scope>
    <source>
        <strain evidence="1 2">SJTG1</strain>
    </source>
</reference>
<dbReference type="RefSeq" id="WP_101306170.1">
    <property type="nucleotide sequence ID" value="NZ_CP025299.1"/>
</dbReference>
<sequence>MTAPKIGVVGAADIAHELSGLGFDIITEPGFREAATAISHALKDGPFPLIVADSDTPVVVPWTTVTLAKVSTLVILDTRPGVGILAERPELHLPLPSTFNDLLAKLGYAGAPDPLGTMIIAPDGSLKNHAVTPEPAPLPIPAALPVMPPSHLEPSPAPTFAPAFGAPASGSSAAEVPVPSPAAPVFGAPSPAAASTEPTPAAPTFGAPVVSPIVPGVHVDPAATPFIPAAPVFGAPAAPPLVLEPTSAELPATPVEAALPVAPPPSVPFGGYIPAAYEIDEQTQPDTAPASHVPASETTAPNAREVYTPPVAPPAPTPAWDALVSGAQTVERASDAAGEVAAPIPPAPSAAQYPLSPAQRARTNVRLGAKHGELIFSTAGKGGVGKTSSAIVLAESAAEMGLQAVLIDANRGQADIRKYLRLGDTTLRSAYDAYEHGDPAAAVLKPQEFAHLRAAAKLDAPDFCIVLGPPSDLAGARYASAAIYGDIIDYARSIADVVIVDTQIMEAPEERTDLWRDTVIPMLGGDAWMLGITDESAAGIENLHERLSELRRENVSSARTLILASQFLEFGSDEVNYFQRKFDGLGSFVGNTGVDDDFAMQLNLGKINSNSPSVRPVIDNILLRVTNRSDLFSPRTYGNAGRTKKVVKRGLFGKKKSA</sequence>